<dbReference type="Proteomes" id="UP001596296">
    <property type="component" value="Unassembled WGS sequence"/>
</dbReference>
<evidence type="ECO:0000313" key="4">
    <source>
        <dbReference type="Proteomes" id="UP001596296"/>
    </source>
</evidence>
<dbReference type="PROSITE" id="PS51819">
    <property type="entry name" value="VOC"/>
    <property type="match status" value="1"/>
</dbReference>
<dbReference type="Pfam" id="PF00903">
    <property type="entry name" value="Glyoxalase"/>
    <property type="match status" value="1"/>
</dbReference>
<proteinExistence type="predicted"/>
<evidence type="ECO:0000256" key="1">
    <source>
        <dbReference type="ARBA" id="ARBA00022723"/>
    </source>
</evidence>
<dbReference type="AlphaFoldDB" id="A0ABD5USN1"/>
<reference evidence="3 4" key="1">
    <citation type="journal article" date="2019" name="Int. J. Syst. Evol. Microbiol.">
        <title>The Global Catalogue of Microorganisms (GCM) 10K type strain sequencing project: providing services to taxonomists for standard genome sequencing and annotation.</title>
        <authorList>
            <consortium name="The Broad Institute Genomics Platform"/>
            <consortium name="The Broad Institute Genome Sequencing Center for Infectious Disease"/>
            <person name="Wu L."/>
            <person name="Ma J."/>
        </authorList>
    </citation>
    <scope>NUCLEOTIDE SEQUENCE [LARGE SCALE GENOMIC DNA]</scope>
    <source>
        <strain evidence="3 4">SKJ47</strain>
    </source>
</reference>
<accession>A0ABD5USN1</accession>
<evidence type="ECO:0000259" key="2">
    <source>
        <dbReference type="PROSITE" id="PS51819"/>
    </source>
</evidence>
<sequence>MVELQAHHFGLIVEDLKESLAFYRDTLGLEVAAEFTLDGEGIATAIGVEDVTAKFAHLDAGGARIELVEYEPAGEAVRAETVNQLGSKHAGFEVDDIDAFYESLPESAAPIAEPQRTQSGSRIIFFEDPDGNLLEVVST</sequence>
<dbReference type="PANTHER" id="PTHR43048:SF3">
    <property type="entry name" value="METHYLMALONYL-COA EPIMERASE, MITOCHONDRIAL"/>
    <property type="match status" value="1"/>
</dbReference>
<dbReference type="RefSeq" id="WP_379738882.1">
    <property type="nucleotide sequence ID" value="NZ_JBHSVN010000001.1"/>
</dbReference>
<dbReference type="InterPro" id="IPR051785">
    <property type="entry name" value="MMCE/EMCE_epimerase"/>
</dbReference>
<dbReference type="SUPFAM" id="SSF54593">
    <property type="entry name" value="Glyoxalase/Bleomycin resistance protein/Dihydroxybiphenyl dioxygenase"/>
    <property type="match status" value="1"/>
</dbReference>
<dbReference type="InterPro" id="IPR037523">
    <property type="entry name" value="VOC_core"/>
</dbReference>
<keyword evidence="1" id="KW-0479">Metal-binding</keyword>
<dbReference type="PANTHER" id="PTHR43048">
    <property type="entry name" value="METHYLMALONYL-COA EPIMERASE"/>
    <property type="match status" value="1"/>
</dbReference>
<feature type="domain" description="VOC" evidence="2">
    <location>
        <begin position="5"/>
        <end position="139"/>
    </location>
</feature>
<comment type="caution">
    <text evidence="3">The sequence shown here is derived from an EMBL/GenBank/DDBJ whole genome shotgun (WGS) entry which is preliminary data.</text>
</comment>
<gene>
    <name evidence="3" type="ORF">ACFQE9_00555</name>
</gene>
<name>A0ABD5USN1_9EURY</name>
<dbReference type="Gene3D" id="3.10.180.10">
    <property type="entry name" value="2,3-Dihydroxybiphenyl 1,2-Dioxygenase, domain 1"/>
    <property type="match status" value="1"/>
</dbReference>
<organism evidence="3 4">
    <name type="scientific">Halopenitus salinus</name>
    <dbReference type="NCBI Taxonomy" id="1198295"/>
    <lineage>
        <taxon>Archaea</taxon>
        <taxon>Methanobacteriati</taxon>
        <taxon>Methanobacteriota</taxon>
        <taxon>Stenosarchaea group</taxon>
        <taxon>Halobacteria</taxon>
        <taxon>Halobacteriales</taxon>
        <taxon>Haloferacaceae</taxon>
        <taxon>Halopenitus</taxon>
    </lineage>
</organism>
<dbReference type="InterPro" id="IPR029068">
    <property type="entry name" value="Glyas_Bleomycin-R_OHBP_Dase"/>
</dbReference>
<keyword evidence="4" id="KW-1185">Reference proteome</keyword>
<dbReference type="EMBL" id="JBHSXL010000001">
    <property type="protein sequence ID" value="MFC6891126.1"/>
    <property type="molecule type" value="Genomic_DNA"/>
</dbReference>
<dbReference type="GO" id="GO:0046872">
    <property type="term" value="F:metal ion binding"/>
    <property type="evidence" value="ECO:0007669"/>
    <property type="project" value="UniProtKB-KW"/>
</dbReference>
<protein>
    <submittedName>
        <fullName evidence="3">VOC family protein</fullName>
    </submittedName>
</protein>
<dbReference type="InterPro" id="IPR004360">
    <property type="entry name" value="Glyas_Fos-R_dOase_dom"/>
</dbReference>
<evidence type="ECO:0000313" key="3">
    <source>
        <dbReference type="EMBL" id="MFC6891126.1"/>
    </source>
</evidence>